<accession>A0A6J7W4W5</accession>
<name>A0A6J7W4W5_9ZZZZ</name>
<dbReference type="EMBL" id="CAFBRY010000014">
    <property type="protein sequence ID" value="CAB5143831.1"/>
    <property type="molecule type" value="Genomic_DNA"/>
</dbReference>
<evidence type="ECO:0000259" key="1">
    <source>
        <dbReference type="Pfam" id="PF01755"/>
    </source>
</evidence>
<feature type="domain" description="Glycosyl transferase family 25" evidence="1">
    <location>
        <begin position="10"/>
        <end position="102"/>
    </location>
</feature>
<organism evidence="5">
    <name type="scientific">freshwater metagenome</name>
    <dbReference type="NCBI Taxonomy" id="449393"/>
    <lineage>
        <taxon>unclassified sequences</taxon>
        <taxon>metagenomes</taxon>
        <taxon>ecological metagenomes</taxon>
    </lineage>
</organism>
<dbReference type="EMBL" id="CAESAH010000015">
    <property type="protein sequence ID" value="CAB4337428.1"/>
    <property type="molecule type" value="Genomic_DNA"/>
</dbReference>
<reference evidence="5" key="1">
    <citation type="submission" date="2020-05" db="EMBL/GenBank/DDBJ databases">
        <authorList>
            <person name="Chiriac C."/>
            <person name="Salcher M."/>
            <person name="Ghai R."/>
            <person name="Kavagutti S V."/>
        </authorList>
    </citation>
    <scope>NUCLEOTIDE SEQUENCE</scope>
</reference>
<dbReference type="EMBL" id="CAEZYO010000009">
    <property type="protein sequence ID" value="CAB4725112.1"/>
    <property type="molecule type" value="Genomic_DNA"/>
</dbReference>
<evidence type="ECO:0000313" key="4">
    <source>
        <dbReference type="EMBL" id="CAB4823491.1"/>
    </source>
</evidence>
<evidence type="ECO:0000313" key="2">
    <source>
        <dbReference type="EMBL" id="CAB4337428.1"/>
    </source>
</evidence>
<evidence type="ECO:0000313" key="5">
    <source>
        <dbReference type="EMBL" id="CAB5143831.1"/>
    </source>
</evidence>
<dbReference type="Pfam" id="PF01755">
    <property type="entry name" value="Glyco_transf_25"/>
    <property type="match status" value="1"/>
</dbReference>
<dbReference type="AlphaFoldDB" id="A0A6J7W4W5"/>
<protein>
    <submittedName>
        <fullName evidence="5">Unannotated protein</fullName>
    </submittedName>
</protein>
<gene>
    <name evidence="3" type="ORF">UFOPK2731_00460</name>
    <name evidence="4" type="ORF">UFOPK3161_00716</name>
    <name evidence="2" type="ORF">UFOPK3962_00692</name>
    <name evidence="5" type="ORF">UFOPK4427_00665</name>
</gene>
<proteinExistence type="predicted"/>
<evidence type="ECO:0000313" key="3">
    <source>
        <dbReference type="EMBL" id="CAB4725112.1"/>
    </source>
</evidence>
<dbReference type="InterPro" id="IPR002654">
    <property type="entry name" value="Glyco_trans_25"/>
</dbReference>
<sequence length="241" mass="27826">MKSALKGFGPIYVTNVKSRTDRRDHMLAEFKKQVVTDFEFFECIDAATQDLSAFVGNIEALAVSKQELAASISHLKLIENWLATSASPYAIIMEDDLTFETVDDWQWDWREFLDKIEPDYQMLQLAIINPGRVNTSIHYREARDWSVGCYLIKRSWAETLMKKYFKNGKIIFPDTTRVRTVPEGVIYSGALCLSFPLFVNSISLGPNINEDKIETMHKKSRDEVLEFWKTKPKSLTRKLPN</sequence>
<dbReference type="EMBL" id="CAFABC010000014">
    <property type="protein sequence ID" value="CAB4823491.1"/>
    <property type="molecule type" value="Genomic_DNA"/>
</dbReference>